<reference evidence="3" key="1">
    <citation type="submission" date="2013-07" db="EMBL/GenBank/DDBJ databases">
        <title>The Genome Sequence of Cryptococcus pinus CBS10737.</title>
        <authorList>
            <consortium name="The Broad Institute Genome Sequencing Platform"/>
            <person name="Cuomo C."/>
            <person name="Litvintseva A."/>
            <person name="Chen Y."/>
            <person name="Heitman J."/>
            <person name="Sun S."/>
            <person name="Springer D."/>
            <person name="Dromer F."/>
            <person name="Young S.K."/>
            <person name="Zeng Q."/>
            <person name="Gargeya S."/>
            <person name="Fitzgerald M."/>
            <person name="Abouelleil A."/>
            <person name="Alvarado L."/>
            <person name="Berlin A.M."/>
            <person name="Chapman S.B."/>
            <person name="Dewar J."/>
            <person name="Goldberg J."/>
            <person name="Griggs A."/>
            <person name="Gujja S."/>
            <person name="Hansen M."/>
            <person name="Howarth C."/>
            <person name="Imamovic A."/>
            <person name="Larimer J."/>
            <person name="McCowan C."/>
            <person name="Murphy C."/>
            <person name="Pearson M."/>
            <person name="Priest M."/>
            <person name="Roberts A."/>
            <person name="Saif S."/>
            <person name="Shea T."/>
            <person name="Sykes S."/>
            <person name="Wortman J."/>
            <person name="Nusbaum C."/>
            <person name="Birren B."/>
        </authorList>
    </citation>
    <scope>NUCLEOTIDE SEQUENCE [LARGE SCALE GENOMIC DNA]</scope>
    <source>
        <strain evidence="3">CBS 10737</strain>
    </source>
</reference>
<evidence type="ECO:0000256" key="1">
    <source>
        <dbReference type="SAM" id="MobiDB-lite"/>
    </source>
</evidence>
<dbReference type="Pfam" id="PF23394">
    <property type="entry name" value="DUF7102"/>
    <property type="match status" value="1"/>
</dbReference>
<reference evidence="4" key="4">
    <citation type="submission" date="2024-02" db="EMBL/GenBank/DDBJ databases">
        <title>Comparative genomics of Cryptococcus and Kwoniella reveals pathogenesis evolution and contrasting modes of karyotype evolution via chromosome fusion or intercentromeric recombination.</title>
        <authorList>
            <person name="Coelho M.A."/>
            <person name="David-Palma M."/>
            <person name="Shea T."/>
            <person name="Bowers K."/>
            <person name="McGinley-Smith S."/>
            <person name="Mohammad A.W."/>
            <person name="Gnirke A."/>
            <person name="Yurkov A.M."/>
            <person name="Nowrousian M."/>
            <person name="Sun S."/>
            <person name="Cuomo C.A."/>
            <person name="Heitman J."/>
        </authorList>
    </citation>
    <scope>NUCLEOTIDE SEQUENCE</scope>
    <source>
        <strain evidence="4">CBS 10737</strain>
    </source>
</reference>
<reference evidence="3" key="3">
    <citation type="submission" date="2016-07" db="EMBL/GenBank/DDBJ databases">
        <title>Evolution of pathogenesis and genome organization in the Tremellales.</title>
        <authorList>
            <person name="Cuomo C."/>
            <person name="Litvintseva A."/>
            <person name="Heitman J."/>
            <person name="Chen Y."/>
            <person name="Sun S."/>
            <person name="Springer D."/>
            <person name="Dromer F."/>
            <person name="Young S."/>
            <person name="Zeng Q."/>
            <person name="Chapman S."/>
            <person name="Gujja S."/>
            <person name="Saif S."/>
            <person name="Birren B."/>
        </authorList>
    </citation>
    <scope>NUCLEOTIDE SEQUENCE</scope>
    <source>
        <strain evidence="3">CBS 10737</strain>
    </source>
</reference>
<dbReference type="EMBL" id="CP144524">
    <property type="protein sequence ID" value="WWC70723.1"/>
    <property type="molecule type" value="Genomic_DNA"/>
</dbReference>
<sequence length="888" mass="99953">MDIPSPQHRRPINGSSSRSTEIPCVEDDHRTVTKRETIESLERLQSVPLEEEDNSLKSFRQSLEEASKIYTPEKVISKPQTVPKSVIDFCNAAQDRRKQAMIESPAEKILEKPIENPCHHFIQPMETMLTAKAIKKSHNLSQGKKVVPSKLSQLNGRGKFAIFEKLDIPPVPLKEMDTFKILKWQTTCTNDERQGILKMNSERTAQLEPYIEAAKGDTERLPILEAQYERAANLFKNMSQSVDPPMLPAWEYRSHCTAAIKPLHPETTVAPEEAAITVAEASDQIVEDIRATGDSLCSPSISKSRRREPDDSDEVLIPTPISSPTTGQLRTRWSIENDRISSSPQTVNLPQLMKINRDQEWDESTESVFKEYLNPAAFCSSIHDMQQPQVNDEAARSLAWSPIPAGHLPVINPFARSNHGSQSGPMSSPIAVSKVQPIRRRAVPAIKGEIEPPIVGHPPHVSEQPPSRRLNNTGAHLHDRPPLSSAETDVPITSKLPSSVPNKRPLDATQEARATRPRSAYTTSQSLQDLLIKPAAQIRDTGSATPKLKVVTANETKAIKGEKVSRDSRPFDLFSLEGLFSLAERDDLNKTTEELYGLRPRSQEEYRRQIDWTANSLVRNPVWYEDACNLSIPYDSKLPPILIAISVLQKLPLFRALKKEGFTTVEKEKKMHSADMVISPATAIILQDLKSLPQHSMDLLQELKVTACKFERTIIIIECINYTACEKDPNAKNKSNPLSEDAMKAITQFKYFMPRALGSADGSTGEVEVIFSYNGAVEVARIIRWLIEDDRKRLKDIDSEGHQAVYEDRQWLTNEPNEEELELLTAQFGLNIFCAWYALNYSPSIHQLIEGMSDSERFKAFSGIFGTNVLDRFNEAIKQWKATSRQRR</sequence>
<proteinExistence type="predicted"/>
<dbReference type="OrthoDB" id="2422840at2759"/>
<feature type="region of interest" description="Disordered" evidence="1">
    <location>
        <begin position="414"/>
        <end position="435"/>
    </location>
</feature>
<dbReference type="KEGG" id="kpin:30170581"/>
<dbReference type="STRING" id="1296096.A0A1B9I7K1"/>
<evidence type="ECO:0000313" key="5">
    <source>
        <dbReference type="Proteomes" id="UP000094020"/>
    </source>
</evidence>
<gene>
    <name evidence="3" type="ORF">I206_02212</name>
    <name evidence="4" type="ORF">I206_104674</name>
</gene>
<evidence type="ECO:0000259" key="2">
    <source>
        <dbReference type="Pfam" id="PF23394"/>
    </source>
</evidence>
<feature type="region of interest" description="Disordered" evidence="1">
    <location>
        <begin position="448"/>
        <end position="525"/>
    </location>
</feature>
<dbReference type="AlphaFoldDB" id="A0A1B9I7K1"/>
<accession>A0A1B9I7K1</accession>
<keyword evidence="5" id="KW-1185">Reference proteome</keyword>
<dbReference type="RefSeq" id="XP_019012717.1">
    <property type="nucleotide sequence ID" value="XM_019153977.1"/>
</dbReference>
<protein>
    <recommendedName>
        <fullName evidence="2">DUF7102 domain-containing protein</fullName>
    </recommendedName>
</protein>
<organism evidence="3">
    <name type="scientific">Kwoniella pini CBS 10737</name>
    <dbReference type="NCBI Taxonomy" id="1296096"/>
    <lineage>
        <taxon>Eukaryota</taxon>
        <taxon>Fungi</taxon>
        <taxon>Dikarya</taxon>
        <taxon>Basidiomycota</taxon>
        <taxon>Agaricomycotina</taxon>
        <taxon>Tremellomycetes</taxon>
        <taxon>Tremellales</taxon>
        <taxon>Cryptococcaceae</taxon>
        <taxon>Kwoniella</taxon>
    </lineage>
</organism>
<feature type="domain" description="DUF7102" evidence="2">
    <location>
        <begin position="667"/>
        <end position="787"/>
    </location>
</feature>
<reference evidence="4" key="2">
    <citation type="submission" date="2013-07" db="EMBL/GenBank/DDBJ databases">
        <authorList>
            <consortium name="The Broad Institute Genome Sequencing Platform"/>
            <person name="Cuomo C."/>
            <person name="Litvintseva A."/>
            <person name="Chen Y."/>
            <person name="Heitman J."/>
            <person name="Sun S."/>
            <person name="Springer D."/>
            <person name="Dromer F."/>
            <person name="Young S.K."/>
            <person name="Zeng Q."/>
            <person name="Gargeya S."/>
            <person name="Fitzgerald M."/>
            <person name="Abouelleil A."/>
            <person name="Alvarado L."/>
            <person name="Berlin A.M."/>
            <person name="Chapman S.B."/>
            <person name="Dewar J."/>
            <person name="Goldberg J."/>
            <person name="Griggs A."/>
            <person name="Gujja S."/>
            <person name="Hansen M."/>
            <person name="Howarth C."/>
            <person name="Imamovic A."/>
            <person name="Larimer J."/>
            <person name="McCowan C."/>
            <person name="Murphy C."/>
            <person name="Pearson M."/>
            <person name="Priest M."/>
            <person name="Roberts A."/>
            <person name="Saif S."/>
            <person name="Shea T."/>
            <person name="Sykes S."/>
            <person name="Wortman J."/>
            <person name="Nusbaum C."/>
            <person name="Birren B."/>
        </authorList>
    </citation>
    <scope>NUCLEOTIDE SEQUENCE</scope>
    <source>
        <strain evidence="4">CBS 10737</strain>
    </source>
</reference>
<dbReference type="InterPro" id="IPR055528">
    <property type="entry name" value="DUF7102"/>
</dbReference>
<dbReference type="GeneID" id="30170581"/>
<evidence type="ECO:0000313" key="3">
    <source>
        <dbReference type="EMBL" id="OCF51498.1"/>
    </source>
</evidence>
<feature type="compositionally biased region" description="Basic and acidic residues" evidence="1">
    <location>
        <begin position="26"/>
        <end position="37"/>
    </location>
</feature>
<name>A0A1B9I7K1_9TREE</name>
<dbReference type="EMBL" id="KV700115">
    <property type="protein sequence ID" value="OCF51498.1"/>
    <property type="molecule type" value="Genomic_DNA"/>
</dbReference>
<feature type="region of interest" description="Disordered" evidence="1">
    <location>
        <begin position="1"/>
        <end position="37"/>
    </location>
</feature>
<evidence type="ECO:0000313" key="4">
    <source>
        <dbReference type="EMBL" id="WWC70723.1"/>
    </source>
</evidence>
<dbReference type="Proteomes" id="UP000094020">
    <property type="component" value="Chromosome 6"/>
</dbReference>